<organism evidence="2 3">
    <name type="scientific">Curvibacter microcysteis</name>
    <dbReference type="NCBI Taxonomy" id="3026419"/>
    <lineage>
        <taxon>Bacteria</taxon>
        <taxon>Pseudomonadati</taxon>
        <taxon>Pseudomonadota</taxon>
        <taxon>Betaproteobacteria</taxon>
        <taxon>Burkholderiales</taxon>
        <taxon>Comamonadaceae</taxon>
        <taxon>Curvibacter</taxon>
    </lineage>
</organism>
<evidence type="ECO:0000313" key="3">
    <source>
        <dbReference type="Proteomes" id="UP001528672"/>
    </source>
</evidence>
<name>A0ABT5MCY4_9BURK</name>
<feature type="compositionally biased region" description="Basic and acidic residues" evidence="1">
    <location>
        <begin position="24"/>
        <end position="37"/>
    </location>
</feature>
<dbReference type="Proteomes" id="UP001528672">
    <property type="component" value="Unassembled WGS sequence"/>
</dbReference>
<keyword evidence="3" id="KW-1185">Reference proteome</keyword>
<reference evidence="2 3" key="1">
    <citation type="submission" date="2023-02" db="EMBL/GenBank/DDBJ databases">
        <title>Bacterial whole genome sequence for Curvibacter sp. HBC28.</title>
        <authorList>
            <person name="Le V."/>
            <person name="Ko S.-R."/>
            <person name="Ahn C.-Y."/>
            <person name="Oh H.-M."/>
        </authorList>
    </citation>
    <scope>NUCLEOTIDE SEQUENCE [LARGE SCALE GENOMIC DNA]</scope>
    <source>
        <strain evidence="2 3">HBC28</strain>
    </source>
</reference>
<comment type="caution">
    <text evidence="2">The sequence shown here is derived from an EMBL/GenBank/DDBJ whole genome shotgun (WGS) entry which is preliminary data.</text>
</comment>
<sequence length="52" mass="5640">MNCSHLNPLADALKGPSMSHKQNGNKEVKKPKQEKKPSPPPVVVAPAPTKRK</sequence>
<dbReference type="EMBL" id="JAQSIO010000002">
    <property type="protein sequence ID" value="MDD0814448.1"/>
    <property type="molecule type" value="Genomic_DNA"/>
</dbReference>
<dbReference type="RefSeq" id="WP_273926059.1">
    <property type="nucleotide sequence ID" value="NZ_JAQSIN010000001.1"/>
</dbReference>
<gene>
    <name evidence="2" type="ORF">PSQ39_07380</name>
</gene>
<evidence type="ECO:0000313" key="2">
    <source>
        <dbReference type="EMBL" id="MDD0814448.1"/>
    </source>
</evidence>
<accession>A0ABT5MCY4</accession>
<proteinExistence type="predicted"/>
<feature type="region of interest" description="Disordered" evidence="1">
    <location>
        <begin position="1"/>
        <end position="52"/>
    </location>
</feature>
<evidence type="ECO:0000256" key="1">
    <source>
        <dbReference type="SAM" id="MobiDB-lite"/>
    </source>
</evidence>
<protein>
    <submittedName>
        <fullName evidence="2">Uncharacterized protein</fullName>
    </submittedName>
</protein>